<dbReference type="GO" id="GO:0005739">
    <property type="term" value="C:mitochondrion"/>
    <property type="evidence" value="ECO:0007669"/>
    <property type="project" value="TreeGrafter"/>
</dbReference>
<dbReference type="EMBL" id="UZAL01002420">
    <property type="protein sequence ID" value="VDO82910.1"/>
    <property type="molecule type" value="Genomic_DNA"/>
</dbReference>
<evidence type="ECO:0000313" key="5">
    <source>
        <dbReference type="Proteomes" id="UP000269396"/>
    </source>
</evidence>
<keyword evidence="2" id="KW-0274">FAD</keyword>
<reference evidence="4 5" key="1">
    <citation type="submission" date="2018-11" db="EMBL/GenBank/DDBJ databases">
        <authorList>
            <consortium name="Pathogen Informatics"/>
        </authorList>
    </citation>
    <scope>NUCLEOTIDE SEQUENCE [LARGE SCALE GENOMIC DNA]</scope>
    <source>
        <strain>Denwood</strain>
        <strain evidence="5">Zambia</strain>
    </source>
</reference>
<dbReference type="AlphaFoldDB" id="A0A183NIK7"/>
<evidence type="ECO:0000256" key="2">
    <source>
        <dbReference type="ARBA" id="ARBA00022827"/>
    </source>
</evidence>
<protein>
    <submittedName>
        <fullName evidence="4">Uncharacterized protein</fullName>
    </submittedName>
</protein>
<dbReference type="PANTHER" id="PTHR43557">
    <property type="entry name" value="APOPTOSIS-INDUCING FACTOR 1"/>
    <property type="match status" value="1"/>
</dbReference>
<dbReference type="PRINTS" id="PR00411">
    <property type="entry name" value="PNDRDTASEI"/>
</dbReference>
<evidence type="ECO:0000313" key="4">
    <source>
        <dbReference type="EMBL" id="VDO82910.1"/>
    </source>
</evidence>
<name>A0A183NIK7_9TREM</name>
<feature type="non-terminal residue" evidence="4">
    <location>
        <position position="1"/>
    </location>
</feature>
<sequence length="438" mass="49233">WLKIVHNSTGPFAPSLPLNPKLPKFPYFFDDLYLFSNSIFIFVYYSSLIVPESLVYIKPEDEVFPSHVPYIIVGAGAAGMSAARSIRASDPTSRILLISGIEETSFVEPPPYLRPPLSKELWNRSLEKEKKLLRSDGDIRRHSWLYYEPDSFFLKPEDLSSVQYGGVALMRGDPVVRLDPDKHAIFLASGRQITYDRCLLATGGSPRRYKHLETCSQTGVNLIDTGHVSYFRNIADYRHLRDLADKLRRTSGGRIAVIGGGFLGSELSSKLSIMHAFRETVPMGSVLPPCLASAVGRFESSKGIELWSSSDVVSLSLIPNTNVNTSTRATTTTTTTSVKESQKFLPLKNVISSTNTERVRLRIRRTISGIERVEEVDVDHVVCAVSFFVLSSNIIYNKCLLKKMEGRFYLRRLFISSAWSNLYIILIICYFSICCKIT</sequence>
<dbReference type="PRINTS" id="PR00368">
    <property type="entry name" value="FADPNR"/>
</dbReference>
<dbReference type="Proteomes" id="UP000269396">
    <property type="component" value="Unassembled WGS sequence"/>
</dbReference>
<keyword evidence="1" id="KW-0285">Flavoprotein</keyword>
<dbReference type="Gene3D" id="3.50.50.60">
    <property type="entry name" value="FAD/NAD(P)-binding domain"/>
    <property type="match status" value="2"/>
</dbReference>
<dbReference type="GO" id="GO:0033108">
    <property type="term" value="P:mitochondrial respiratory chain complex assembly"/>
    <property type="evidence" value="ECO:0007669"/>
    <property type="project" value="TreeGrafter"/>
</dbReference>
<dbReference type="GO" id="GO:0012501">
    <property type="term" value="P:programmed cell death"/>
    <property type="evidence" value="ECO:0007669"/>
    <property type="project" value="TreeGrafter"/>
</dbReference>
<accession>A0A183NIK7</accession>
<dbReference type="STRING" id="31246.A0A183NIK7"/>
<dbReference type="InterPro" id="IPR023753">
    <property type="entry name" value="FAD/NAD-binding_dom"/>
</dbReference>
<gene>
    <name evidence="4" type="ORF">SMTD_LOCUS1943</name>
</gene>
<dbReference type="PANTHER" id="PTHR43557:SF4">
    <property type="entry name" value="APOPTOSIS-INDUCING FACTOR 1, MITOCHONDRIAL"/>
    <property type="match status" value="1"/>
</dbReference>
<dbReference type="GO" id="GO:0071949">
    <property type="term" value="F:FAD binding"/>
    <property type="evidence" value="ECO:0007669"/>
    <property type="project" value="TreeGrafter"/>
</dbReference>
<dbReference type="InterPro" id="IPR050446">
    <property type="entry name" value="FAD-oxidoreductase/Apoptosis"/>
</dbReference>
<evidence type="ECO:0000256" key="3">
    <source>
        <dbReference type="ARBA" id="ARBA00023002"/>
    </source>
</evidence>
<proteinExistence type="predicted"/>
<dbReference type="SUPFAM" id="SSF51905">
    <property type="entry name" value="FAD/NAD(P)-binding domain"/>
    <property type="match status" value="1"/>
</dbReference>
<keyword evidence="5" id="KW-1185">Reference proteome</keyword>
<dbReference type="InterPro" id="IPR036188">
    <property type="entry name" value="FAD/NAD-bd_sf"/>
</dbReference>
<organism evidence="4 5">
    <name type="scientific">Schistosoma mattheei</name>
    <dbReference type="NCBI Taxonomy" id="31246"/>
    <lineage>
        <taxon>Eukaryota</taxon>
        <taxon>Metazoa</taxon>
        <taxon>Spiralia</taxon>
        <taxon>Lophotrochozoa</taxon>
        <taxon>Platyhelminthes</taxon>
        <taxon>Trematoda</taxon>
        <taxon>Digenea</taxon>
        <taxon>Strigeidida</taxon>
        <taxon>Schistosomatoidea</taxon>
        <taxon>Schistosomatidae</taxon>
        <taxon>Schistosoma</taxon>
    </lineage>
</organism>
<evidence type="ECO:0000256" key="1">
    <source>
        <dbReference type="ARBA" id="ARBA00022630"/>
    </source>
</evidence>
<dbReference type="Pfam" id="PF07992">
    <property type="entry name" value="Pyr_redox_2"/>
    <property type="match status" value="1"/>
</dbReference>
<dbReference type="GO" id="GO:0016174">
    <property type="term" value="F:NAD(P)H oxidase H2O2-forming activity"/>
    <property type="evidence" value="ECO:0007669"/>
    <property type="project" value="TreeGrafter"/>
</dbReference>
<keyword evidence="3" id="KW-0560">Oxidoreductase</keyword>